<keyword evidence="4" id="KW-0808">Transferase</keyword>
<feature type="transmembrane region" description="Helical" evidence="1">
    <location>
        <begin position="243"/>
        <end position="261"/>
    </location>
</feature>
<evidence type="ECO:0000313" key="4">
    <source>
        <dbReference type="EMBL" id="CAL4793437.1"/>
    </source>
</evidence>
<reference evidence="4 5" key="2">
    <citation type="submission" date="2024-05" db="EMBL/GenBank/DDBJ databases">
        <authorList>
            <person name="Chen Y."/>
            <person name="Shah S."/>
            <person name="Dougan E. K."/>
            <person name="Thang M."/>
            <person name="Chan C."/>
        </authorList>
    </citation>
    <scope>NUCLEOTIDE SEQUENCE [LARGE SCALE GENOMIC DNA]</scope>
</reference>
<dbReference type="Pfam" id="PF01757">
    <property type="entry name" value="Acyl_transf_3"/>
    <property type="match status" value="1"/>
</dbReference>
<dbReference type="InterPro" id="IPR002656">
    <property type="entry name" value="Acyl_transf_3_dom"/>
</dbReference>
<reference evidence="3" key="1">
    <citation type="submission" date="2022-10" db="EMBL/GenBank/DDBJ databases">
        <authorList>
            <person name="Chen Y."/>
            <person name="Dougan E. K."/>
            <person name="Chan C."/>
            <person name="Rhodes N."/>
            <person name="Thang M."/>
        </authorList>
    </citation>
    <scope>NUCLEOTIDE SEQUENCE</scope>
</reference>
<name>A0A9P1D985_9DINO</name>
<evidence type="ECO:0000313" key="5">
    <source>
        <dbReference type="Proteomes" id="UP001152797"/>
    </source>
</evidence>
<dbReference type="OrthoDB" id="439920at2759"/>
<evidence type="ECO:0000256" key="1">
    <source>
        <dbReference type="SAM" id="Phobius"/>
    </source>
</evidence>
<feature type="domain" description="Acyltransferase 3" evidence="2">
    <location>
        <begin position="43"/>
        <end position="246"/>
    </location>
</feature>
<gene>
    <name evidence="3" type="ORF">C1SCF055_LOCUS31790</name>
</gene>
<feature type="transmembrane region" description="Helical" evidence="1">
    <location>
        <begin position="40"/>
        <end position="60"/>
    </location>
</feature>
<evidence type="ECO:0000313" key="3">
    <source>
        <dbReference type="EMBL" id="CAI4006125.1"/>
    </source>
</evidence>
<keyword evidence="1" id="KW-0812">Transmembrane</keyword>
<dbReference type="AlphaFoldDB" id="A0A9P1D985"/>
<dbReference type="EMBL" id="CAMXCT020003768">
    <property type="protein sequence ID" value="CAL1159500.1"/>
    <property type="molecule type" value="Genomic_DNA"/>
</dbReference>
<accession>A0A9P1D985</accession>
<keyword evidence="1" id="KW-0472">Membrane</keyword>
<feature type="transmembrane region" description="Helical" evidence="1">
    <location>
        <begin position="80"/>
        <end position="100"/>
    </location>
</feature>
<dbReference type="EMBL" id="CAMXCT030003768">
    <property type="protein sequence ID" value="CAL4793437.1"/>
    <property type="molecule type" value="Genomic_DNA"/>
</dbReference>
<proteinExistence type="predicted"/>
<sequence>MGRSRMRRNLLWLIRMRPNRLIPVLCKNHRKRAWDRSLRARCPNGPSWFIFALLPSWLLYPLSRNMVQYAEDRGEGHGLLALAAAAFLVSFGPGLFLLLVNGNITMQQHNDMMFWPPSQLADFLLGMTTAALVRRYKGTRLKGLADLSMLLVLLVVFLLPRPPQTYEMHLNGWEPLLDHGLAPLLAAFILGSCVEEDPGWSGRLLAHPALVSLGDLSFQVYIFQRPMHDTIGLLLSTEEMDVFMAYMVSLWLFAGIYKVFVEDLVDARIKLWAPRSEPQAVPREQEYGLLSRSSAPERA</sequence>
<dbReference type="Proteomes" id="UP001152797">
    <property type="component" value="Unassembled WGS sequence"/>
</dbReference>
<keyword evidence="1" id="KW-1133">Transmembrane helix</keyword>
<evidence type="ECO:0000259" key="2">
    <source>
        <dbReference type="Pfam" id="PF01757"/>
    </source>
</evidence>
<comment type="caution">
    <text evidence="3">The sequence shown here is derived from an EMBL/GenBank/DDBJ whole genome shotgun (WGS) entry which is preliminary data.</text>
</comment>
<dbReference type="EMBL" id="CAMXCT010003768">
    <property type="protein sequence ID" value="CAI4006125.1"/>
    <property type="molecule type" value="Genomic_DNA"/>
</dbReference>
<organism evidence="3">
    <name type="scientific">Cladocopium goreaui</name>
    <dbReference type="NCBI Taxonomy" id="2562237"/>
    <lineage>
        <taxon>Eukaryota</taxon>
        <taxon>Sar</taxon>
        <taxon>Alveolata</taxon>
        <taxon>Dinophyceae</taxon>
        <taxon>Suessiales</taxon>
        <taxon>Symbiodiniaceae</taxon>
        <taxon>Cladocopium</taxon>
    </lineage>
</organism>
<protein>
    <submittedName>
        <fullName evidence="4">Acyltransferase 3 domain-containing protein</fullName>
    </submittedName>
</protein>
<feature type="transmembrane region" description="Helical" evidence="1">
    <location>
        <begin position="143"/>
        <end position="160"/>
    </location>
</feature>
<keyword evidence="4" id="KW-0012">Acyltransferase</keyword>
<dbReference type="GO" id="GO:0016747">
    <property type="term" value="F:acyltransferase activity, transferring groups other than amino-acyl groups"/>
    <property type="evidence" value="ECO:0007669"/>
    <property type="project" value="InterPro"/>
</dbReference>
<keyword evidence="5" id="KW-1185">Reference proteome</keyword>